<dbReference type="Gene3D" id="2.40.70.10">
    <property type="entry name" value="Acid Proteases"/>
    <property type="match status" value="1"/>
</dbReference>
<dbReference type="Pfam" id="PF08284">
    <property type="entry name" value="RVP_2"/>
    <property type="match status" value="1"/>
</dbReference>
<dbReference type="CDD" id="cd00303">
    <property type="entry name" value="retropepsin_like"/>
    <property type="match status" value="1"/>
</dbReference>
<sequence length="509" mass="56761">MQTLTQTVEKLQRQVETVSARVDKSPPSSSGLRHHDQGSVMSKLKLDMPKTNGTDPIGWLFKAHEYFTFYGVADELRLPAVSLMLEGAALDWFRWRQRNHSLSSWPDFVTKFMLRFDPLNYVDFLGVLSKVQQMGSVLAYQEAFEKVLVNVTNVDEAHLQSLFHAGLKPHLQHDVMLHKPDSLSASFALAREFELKHQAWTATLSHRPVPFRESGAAKPSGGPSQAPLLPTPGHRCGRFLLLLEDEEDTEDSAPPPADDTVISADVSSLHSLAGVSAPRSLRLSGMLSEVVVDVLIDSGSTHNFIQPSIVEKLRLSVREVAPFRVYVGNDASLVCTHQCCNIDILLQGFCFTVDVFVLPIHGPNMVLGVQWLRLLGKVTHDYDKLTMDFVWQGRPVTLQGDSLSPRPLSLHNFYTLNAGQGIAECYEIMVTPQPGDSLEQATCFPADLPPEILAVLQQHGAVFAQPSGLPPRRLHDHRIFLQQGVKPVNERHKGTNLDQPYFHENMLRL</sequence>
<dbReference type="InterPro" id="IPR005162">
    <property type="entry name" value="Retrotrans_gag_dom"/>
</dbReference>
<feature type="domain" description="Retrotransposon gag" evidence="2">
    <location>
        <begin position="81"/>
        <end position="169"/>
    </location>
</feature>
<proteinExistence type="predicted"/>
<evidence type="ECO:0000256" key="1">
    <source>
        <dbReference type="SAM" id="MobiDB-lite"/>
    </source>
</evidence>
<feature type="region of interest" description="Disordered" evidence="1">
    <location>
        <begin position="15"/>
        <end position="39"/>
    </location>
</feature>
<accession>A0A484L9J9</accession>
<dbReference type="InterPro" id="IPR032567">
    <property type="entry name" value="RTL1-rel"/>
</dbReference>
<organism evidence="3 4">
    <name type="scientific">Cuscuta campestris</name>
    <dbReference type="NCBI Taxonomy" id="132261"/>
    <lineage>
        <taxon>Eukaryota</taxon>
        <taxon>Viridiplantae</taxon>
        <taxon>Streptophyta</taxon>
        <taxon>Embryophyta</taxon>
        <taxon>Tracheophyta</taxon>
        <taxon>Spermatophyta</taxon>
        <taxon>Magnoliopsida</taxon>
        <taxon>eudicotyledons</taxon>
        <taxon>Gunneridae</taxon>
        <taxon>Pentapetalae</taxon>
        <taxon>asterids</taxon>
        <taxon>lamiids</taxon>
        <taxon>Solanales</taxon>
        <taxon>Convolvulaceae</taxon>
        <taxon>Cuscuteae</taxon>
        <taxon>Cuscuta</taxon>
        <taxon>Cuscuta subgen. Grammica</taxon>
        <taxon>Cuscuta sect. Cleistogrammica</taxon>
    </lineage>
</organism>
<dbReference type="EMBL" id="OOIL02001116">
    <property type="protein sequence ID" value="VFQ72886.1"/>
    <property type="molecule type" value="Genomic_DNA"/>
</dbReference>
<evidence type="ECO:0000259" key="2">
    <source>
        <dbReference type="Pfam" id="PF03732"/>
    </source>
</evidence>
<dbReference type="OrthoDB" id="1434035at2759"/>
<gene>
    <name evidence="3" type="ORF">CCAM_LOCUS14662</name>
</gene>
<dbReference type="InterPro" id="IPR021109">
    <property type="entry name" value="Peptidase_aspartic_dom_sf"/>
</dbReference>
<evidence type="ECO:0000313" key="3">
    <source>
        <dbReference type="EMBL" id="VFQ72886.1"/>
    </source>
</evidence>
<reference evidence="3 4" key="1">
    <citation type="submission" date="2018-04" db="EMBL/GenBank/DDBJ databases">
        <authorList>
            <person name="Vogel A."/>
        </authorList>
    </citation>
    <scope>NUCLEOTIDE SEQUENCE [LARGE SCALE GENOMIC DNA]</scope>
</reference>
<dbReference type="Pfam" id="PF03732">
    <property type="entry name" value="Retrotrans_gag"/>
    <property type="match status" value="1"/>
</dbReference>
<dbReference type="PANTHER" id="PTHR15503:SF22">
    <property type="entry name" value="TRANSPOSON TY3-I GAG POLYPROTEIN"/>
    <property type="match status" value="1"/>
</dbReference>
<name>A0A484L9J9_9ASTE</name>
<dbReference type="SUPFAM" id="SSF50630">
    <property type="entry name" value="Acid proteases"/>
    <property type="match status" value="1"/>
</dbReference>
<protein>
    <recommendedName>
        <fullName evidence="2">Retrotransposon gag domain-containing protein</fullName>
    </recommendedName>
</protein>
<keyword evidence="4" id="KW-1185">Reference proteome</keyword>
<dbReference type="Proteomes" id="UP000595140">
    <property type="component" value="Unassembled WGS sequence"/>
</dbReference>
<dbReference type="PANTHER" id="PTHR15503">
    <property type="entry name" value="LDOC1 RELATED"/>
    <property type="match status" value="1"/>
</dbReference>
<evidence type="ECO:0000313" key="4">
    <source>
        <dbReference type="Proteomes" id="UP000595140"/>
    </source>
</evidence>
<dbReference type="AlphaFoldDB" id="A0A484L9J9"/>